<keyword evidence="4" id="KW-1185">Reference proteome</keyword>
<proteinExistence type="predicted"/>
<accession>A0A6L3ZCQ3</accession>
<dbReference type="InterPro" id="IPR024478">
    <property type="entry name" value="HlyB_4HB_MCP"/>
</dbReference>
<protein>
    <recommendedName>
        <fullName evidence="2">Chemotaxis methyl-accepting receptor HlyB-like 4HB MCP domain-containing protein</fullName>
    </recommendedName>
</protein>
<name>A0A6L3ZCQ3_9FLAO</name>
<evidence type="ECO:0000259" key="2">
    <source>
        <dbReference type="Pfam" id="PF12729"/>
    </source>
</evidence>
<keyword evidence="1" id="KW-0472">Membrane</keyword>
<feature type="transmembrane region" description="Helical" evidence="1">
    <location>
        <begin position="6"/>
        <end position="25"/>
    </location>
</feature>
<dbReference type="OrthoDB" id="979566at2"/>
<keyword evidence="1" id="KW-0812">Transmembrane</keyword>
<feature type="transmembrane region" description="Helical" evidence="1">
    <location>
        <begin position="170"/>
        <end position="192"/>
    </location>
</feature>
<dbReference type="EMBL" id="WBVQ01000002">
    <property type="protein sequence ID" value="KAB2815625.1"/>
    <property type="molecule type" value="Genomic_DNA"/>
</dbReference>
<evidence type="ECO:0000313" key="4">
    <source>
        <dbReference type="Proteomes" id="UP000484164"/>
    </source>
</evidence>
<dbReference type="AlphaFoldDB" id="A0A6L3ZCQ3"/>
<organism evidence="3 4">
    <name type="scientific">Phaeocystidibacter marisrubri</name>
    <dbReference type="NCBI Taxonomy" id="1577780"/>
    <lineage>
        <taxon>Bacteria</taxon>
        <taxon>Pseudomonadati</taxon>
        <taxon>Bacteroidota</taxon>
        <taxon>Flavobacteriia</taxon>
        <taxon>Flavobacteriales</taxon>
        <taxon>Phaeocystidibacteraceae</taxon>
        <taxon>Phaeocystidibacter</taxon>
    </lineage>
</organism>
<keyword evidence="1" id="KW-1133">Transmembrane helix</keyword>
<feature type="domain" description="Chemotaxis methyl-accepting receptor HlyB-like 4HB MCP" evidence="2">
    <location>
        <begin position="4"/>
        <end position="128"/>
    </location>
</feature>
<evidence type="ECO:0000256" key="1">
    <source>
        <dbReference type="SAM" id="Phobius"/>
    </source>
</evidence>
<evidence type="ECO:0000313" key="3">
    <source>
        <dbReference type="EMBL" id="KAB2815625.1"/>
    </source>
</evidence>
<sequence>MMIEKIKWVFAVLIVFLVILGTNLIDRRNFKQLKNSVENIYDDRMVASNLIYRMTSLLRNRELLIVRSDTTHYDERVRVFEDKFKDIISEYRSTNLTDFEQIELSRVIEAKNQLSRIEEQHVQLGQHNLDVIVGRYDRIYRHMDELSTIQMEESAKQKRISQKAMDSVEFFTNIEIYMLVFLGVLAQVIILYRSK</sequence>
<comment type="caution">
    <text evidence="3">The sequence shown here is derived from an EMBL/GenBank/DDBJ whole genome shotgun (WGS) entry which is preliminary data.</text>
</comment>
<reference evidence="3 4" key="1">
    <citation type="submission" date="2019-10" db="EMBL/GenBank/DDBJ databases">
        <title>Genome sequence of Phaeocystidibacter marisrubri JCM30614 (type strain).</title>
        <authorList>
            <person name="Bowman J.P."/>
        </authorList>
    </citation>
    <scope>NUCLEOTIDE SEQUENCE [LARGE SCALE GENOMIC DNA]</scope>
    <source>
        <strain evidence="3 4">JCM 30614</strain>
    </source>
</reference>
<gene>
    <name evidence="3" type="ORF">F8C82_07940</name>
</gene>
<dbReference type="Pfam" id="PF12729">
    <property type="entry name" value="4HB_MCP_1"/>
    <property type="match status" value="1"/>
</dbReference>
<dbReference type="Proteomes" id="UP000484164">
    <property type="component" value="Unassembled WGS sequence"/>
</dbReference>
<dbReference type="RefSeq" id="WP_151693055.1">
    <property type="nucleotide sequence ID" value="NZ_BMGX01000001.1"/>
</dbReference>